<dbReference type="RefSeq" id="WP_107600959.1">
    <property type="nucleotide sequence ID" value="NZ_JBOILH010000001.1"/>
</dbReference>
<evidence type="ECO:0000256" key="1">
    <source>
        <dbReference type="ARBA" id="ARBA00023015"/>
    </source>
</evidence>
<dbReference type="Pfam" id="PF12833">
    <property type="entry name" value="HTH_18"/>
    <property type="match status" value="1"/>
</dbReference>
<feature type="domain" description="HTH araC/xylS-type" evidence="4">
    <location>
        <begin position="150"/>
        <end position="248"/>
    </location>
</feature>
<dbReference type="SMART" id="SM00342">
    <property type="entry name" value="HTH_ARAC"/>
    <property type="match status" value="1"/>
</dbReference>
<dbReference type="Gene3D" id="1.10.10.60">
    <property type="entry name" value="Homeodomain-like"/>
    <property type="match status" value="2"/>
</dbReference>
<accession>A0ABX5ILD0</accession>
<dbReference type="SUPFAM" id="SSF46689">
    <property type="entry name" value="Homeodomain-like"/>
    <property type="match status" value="1"/>
</dbReference>
<evidence type="ECO:0000259" key="4">
    <source>
        <dbReference type="PROSITE" id="PS01124"/>
    </source>
</evidence>
<evidence type="ECO:0000256" key="2">
    <source>
        <dbReference type="ARBA" id="ARBA00023125"/>
    </source>
</evidence>
<sequence>MKSTLCIHELLTTNTRRCINQVIVLFSLNHQFNIVINGTYESVNNDVIIINHNDLFQIKHATKLVELVLPIQQFNTVHQPFFNTYYNFKQLTSTDDIKHHILTMIEQLYNQYEVDDQTISKLIDILNSETKIHLDTLYIPSILSENTLLNNITEFIKKHSTYPVTSKEITNVFYISTSYISILFKKYLGINFKHYVASLKIALSLDELMYTQNTIHRISEHVGFNHYSIYTHHFKKYLNITPNMYRKNCNRNNTIPIKLVTADIVNYAPYFKSIEINQPTKYNQINIDLDDLCYDTLTKVPKVFIHINHITDMIQANINSKMKFSDFAEIYLLLNNLNNLALEKLSLTTVTTFLNSVFSNQVHLAIRIETINQFIAIENIILQITNSTLAFDIQSNMDNLLLLFDAEQLSLKDIKRFSSKIRNINTQIKLAITVEGVINQSSSLTLALKQLHNFNFDFNFIDIETSNIRSSLYALHKDFKKEMSYFECYNKLIEISHIPSTKFVYTKLTKNCFKYYESNIPLKLSDLMCHMMAMLTNGCGVGYSLINKNETELAIMNHYCLYEPLIYLYQFINPFIGKRLYMHQNYIVFKDESNIHILLFNALHQHLTTNHSQTFVLKHYDLSRQSVVFIQTLNKEHGLIDYVLPPSFDNTYIERSILQHIEQSSQPKAEIKQLTTLNNSLTFTIAQNELKYIRISPQ</sequence>
<organism evidence="5 6">
    <name type="scientific">Staphylococcus succinus</name>
    <dbReference type="NCBI Taxonomy" id="61015"/>
    <lineage>
        <taxon>Bacteria</taxon>
        <taxon>Bacillati</taxon>
        <taxon>Bacillota</taxon>
        <taxon>Bacilli</taxon>
        <taxon>Bacillales</taxon>
        <taxon>Staphylococcaceae</taxon>
        <taxon>Staphylococcus</taxon>
    </lineage>
</organism>
<dbReference type="PROSITE" id="PS00041">
    <property type="entry name" value="HTH_ARAC_FAMILY_1"/>
    <property type="match status" value="1"/>
</dbReference>
<proteinExistence type="predicted"/>
<name>A0ABX5ILD0_9STAP</name>
<dbReference type="NCBIfam" id="NF033869">
    <property type="entry name" value="viru_reg_Rsp"/>
    <property type="match status" value="1"/>
</dbReference>
<protein>
    <submittedName>
        <fullName evidence="5">AraC family transcriptional regulator</fullName>
    </submittedName>
</protein>
<keyword evidence="2" id="KW-0238">DNA-binding</keyword>
<dbReference type="InterPro" id="IPR018060">
    <property type="entry name" value="HTH_AraC"/>
</dbReference>
<evidence type="ECO:0000313" key="6">
    <source>
        <dbReference type="Proteomes" id="UP000240859"/>
    </source>
</evidence>
<dbReference type="EMBL" id="PZFR01000046">
    <property type="protein sequence ID" value="PTI68596.1"/>
    <property type="molecule type" value="Genomic_DNA"/>
</dbReference>
<evidence type="ECO:0000313" key="5">
    <source>
        <dbReference type="EMBL" id="PTI68596.1"/>
    </source>
</evidence>
<dbReference type="PANTHER" id="PTHR43280:SF26">
    <property type="entry name" value="ARAC-FAMILY TRANSCRIPTIONAL REGULATOR"/>
    <property type="match status" value="1"/>
</dbReference>
<evidence type="ECO:0000256" key="3">
    <source>
        <dbReference type="ARBA" id="ARBA00023163"/>
    </source>
</evidence>
<dbReference type="InterPro" id="IPR018062">
    <property type="entry name" value="HTH_AraC-typ_CS"/>
</dbReference>
<dbReference type="PANTHER" id="PTHR43280">
    <property type="entry name" value="ARAC-FAMILY TRANSCRIPTIONAL REGULATOR"/>
    <property type="match status" value="1"/>
</dbReference>
<keyword evidence="6" id="KW-1185">Reference proteome</keyword>
<dbReference type="PROSITE" id="PS01124">
    <property type="entry name" value="HTH_ARAC_FAMILY_2"/>
    <property type="match status" value="1"/>
</dbReference>
<keyword evidence="1" id="KW-0805">Transcription regulation</keyword>
<dbReference type="Gene3D" id="2.60.40.1500">
    <property type="entry name" value="Glycosyl hydrolase domain, family 39"/>
    <property type="match status" value="1"/>
</dbReference>
<comment type="caution">
    <text evidence="5">The sequence shown here is derived from an EMBL/GenBank/DDBJ whole genome shotgun (WGS) entry which is preliminary data.</text>
</comment>
<reference evidence="5 6" key="1">
    <citation type="journal article" date="2016" name="Front. Microbiol.">
        <title>Comprehensive Phylogenetic Analysis of Bovine Non-aureus Staphylococci Species Based on Whole-Genome Sequencing.</title>
        <authorList>
            <person name="Naushad S."/>
            <person name="Barkema H.W."/>
            <person name="Luby C."/>
            <person name="Condas L.A."/>
            <person name="Nobrega D.B."/>
            <person name="Carson D.A."/>
            <person name="De Buck J."/>
        </authorList>
    </citation>
    <scope>NUCLEOTIDE SEQUENCE [LARGE SCALE GENOMIC DNA]</scope>
    <source>
        <strain evidence="5 6">SNUC 1084</strain>
    </source>
</reference>
<dbReference type="InterPro" id="IPR009057">
    <property type="entry name" value="Homeodomain-like_sf"/>
</dbReference>
<dbReference type="Proteomes" id="UP000240859">
    <property type="component" value="Unassembled WGS sequence"/>
</dbReference>
<gene>
    <name evidence="5" type="ORF">BU057_08240</name>
</gene>
<keyword evidence="3" id="KW-0804">Transcription</keyword>